<gene>
    <name evidence="1" type="ORF">METZ01_LOCUS436226</name>
</gene>
<dbReference type="SUPFAM" id="SSF82185">
    <property type="entry name" value="Histone H3 K4-specific methyltransferase SET7/9 N-terminal domain"/>
    <property type="match status" value="1"/>
</dbReference>
<dbReference type="AlphaFoldDB" id="A0A382YJB2"/>
<reference evidence="1" key="1">
    <citation type="submission" date="2018-05" db="EMBL/GenBank/DDBJ databases">
        <authorList>
            <person name="Lanie J.A."/>
            <person name="Ng W.-L."/>
            <person name="Kazmierczak K.M."/>
            <person name="Andrzejewski T.M."/>
            <person name="Davidsen T.M."/>
            <person name="Wayne K.J."/>
            <person name="Tettelin H."/>
            <person name="Glass J.I."/>
            <person name="Rusch D."/>
            <person name="Podicherti R."/>
            <person name="Tsui H.-C.T."/>
            <person name="Winkler M.E."/>
        </authorList>
    </citation>
    <scope>NUCLEOTIDE SEQUENCE</scope>
</reference>
<protein>
    <submittedName>
        <fullName evidence="1">Uncharacterized protein</fullName>
    </submittedName>
</protein>
<proteinExistence type="predicted"/>
<evidence type="ECO:0000313" key="1">
    <source>
        <dbReference type="EMBL" id="SVD83372.1"/>
    </source>
</evidence>
<dbReference type="EMBL" id="UINC01176305">
    <property type="protein sequence ID" value="SVD83372.1"/>
    <property type="molecule type" value="Genomic_DNA"/>
</dbReference>
<dbReference type="Gene3D" id="2.20.110.10">
    <property type="entry name" value="Histone H3 K4-specific methyltransferase SET7/9 N-terminal domain"/>
    <property type="match status" value="1"/>
</dbReference>
<name>A0A382YJB2_9ZZZZ</name>
<feature type="non-terminal residue" evidence="1">
    <location>
        <position position="1"/>
    </location>
</feature>
<accession>A0A382YJB2</accession>
<sequence>TPYTGWMKVVGFNGQVILLAQCKDGKQDGPEIHWYSGGQKQWEGVCKDGKQEGVTILYNMDGTESLRTTYKNGKSLGTVTVGR</sequence>
<organism evidence="1">
    <name type="scientific">marine metagenome</name>
    <dbReference type="NCBI Taxonomy" id="408172"/>
    <lineage>
        <taxon>unclassified sequences</taxon>
        <taxon>metagenomes</taxon>
        <taxon>ecological metagenomes</taxon>
    </lineage>
</organism>